<dbReference type="InterPro" id="IPR011990">
    <property type="entry name" value="TPR-like_helical_dom_sf"/>
</dbReference>
<dbReference type="InterPro" id="IPR012334">
    <property type="entry name" value="Pectin_lyas_fold"/>
</dbReference>
<gene>
    <name evidence="1" type="ORF">PI95_034910</name>
</gene>
<evidence type="ECO:0000313" key="2">
    <source>
        <dbReference type="Proteomes" id="UP000031549"/>
    </source>
</evidence>
<sequence>MLASTDVNSTGNGGNIFIRSNQLNIRDKAAVTVSSQGSGVAGNIEASARFIQLDNQGAITAETQSNNGGNITLQVQDLLLMRQNSIISATAGTRQAPGNGGNIKIDAFNGFIVAVPQENNDIIANAFEGKGGFIEITAQGIFGLNRREQLTSLSDITAKKSQEIAEKLNSPQDIHATFISLGNTVRALGNLERDRTTARNYNNIPWQCQEQLLPDTALQFYQDAASQYKQVLNTASPSTVRTQTQINYLSLLVESGQFAAAQALWREIKLSDLPKGRQAVYAHINVAKNLTCISQHNTPQWQEINNLLLAAIDDATQLQDSRALSYALGSRGGFYEYLAANPQPKLQQKSNSHKDINFRHSQQLTQQALLLAQSITAPDIAYQWEWQLGRIMASQGKDKEAVAFYSWAVESLDVVRNDLLAINSDVQFSYRDNVEPVYRGLIDLLLRPQENSQLSQDAIAQAIANIDALQLAELQNFLQCNLGQLLPIAREIDKNKNIDTNTAFIYPIILEDRLEVIYKLPTGN</sequence>
<reference evidence="1 2" key="1">
    <citation type="journal article" date="2015" name="Genome Announc.">
        <title>Draft Genome Sequence of Cyanobacterium Hassallia byssoidea Strain VB512170, Isolated from Monuments in India.</title>
        <authorList>
            <person name="Singh D."/>
            <person name="Chandrababunaidu M.M."/>
            <person name="Panda A."/>
            <person name="Sen D."/>
            <person name="Bhattacharyya S."/>
            <person name="Adhikary S.P."/>
            <person name="Tripathy S."/>
        </authorList>
    </citation>
    <scope>NUCLEOTIDE SEQUENCE [LARGE SCALE GENOMIC DNA]</scope>
    <source>
        <strain evidence="1 2">VB512170</strain>
    </source>
</reference>
<comment type="caution">
    <text evidence="1">The sequence shown here is derived from an EMBL/GenBank/DDBJ whole genome shotgun (WGS) entry which is preliminary data.</text>
</comment>
<dbReference type="Proteomes" id="UP000031549">
    <property type="component" value="Unassembled WGS sequence"/>
</dbReference>
<dbReference type="EMBL" id="JTCM02000218">
    <property type="protein sequence ID" value="NEU77506.1"/>
    <property type="molecule type" value="Genomic_DNA"/>
</dbReference>
<keyword evidence="2" id="KW-1185">Reference proteome</keyword>
<protein>
    <submittedName>
        <fullName evidence="1">Uncharacterized protein</fullName>
    </submittedName>
</protein>
<evidence type="ECO:0000313" key="1">
    <source>
        <dbReference type="EMBL" id="NEU77506.1"/>
    </source>
</evidence>
<dbReference type="Gene3D" id="2.160.20.10">
    <property type="entry name" value="Single-stranded right-handed beta-helix, Pectin lyase-like"/>
    <property type="match status" value="1"/>
</dbReference>
<accession>A0A846HJK0</accession>
<dbReference type="AlphaFoldDB" id="A0A846HJK0"/>
<proteinExistence type="predicted"/>
<dbReference type="Gene3D" id="1.25.40.10">
    <property type="entry name" value="Tetratricopeptide repeat domain"/>
    <property type="match status" value="1"/>
</dbReference>
<name>A0A846HJK0_9CYAN</name>
<organism evidence="1 2">
    <name type="scientific">Hassallia byssoidea VB512170</name>
    <dbReference type="NCBI Taxonomy" id="1304833"/>
    <lineage>
        <taxon>Bacteria</taxon>
        <taxon>Bacillati</taxon>
        <taxon>Cyanobacteriota</taxon>
        <taxon>Cyanophyceae</taxon>
        <taxon>Nostocales</taxon>
        <taxon>Tolypothrichaceae</taxon>
        <taxon>Hassallia</taxon>
    </lineage>
</organism>
<dbReference type="RefSeq" id="WP_052324764.1">
    <property type="nucleotide sequence ID" value="NZ_JTCM02000218.1"/>
</dbReference>